<feature type="compositionally biased region" description="Basic residues" evidence="1">
    <location>
        <begin position="645"/>
        <end position="667"/>
    </location>
</feature>
<dbReference type="STRING" id="101091.A0A1C7N557"/>
<dbReference type="InterPro" id="IPR022036">
    <property type="entry name" value="DUF3605"/>
</dbReference>
<dbReference type="InterPro" id="IPR027417">
    <property type="entry name" value="P-loop_NTPase"/>
</dbReference>
<dbReference type="GO" id="GO:0005634">
    <property type="term" value="C:nucleus"/>
    <property type="evidence" value="ECO:0007669"/>
    <property type="project" value="TreeGrafter"/>
</dbReference>
<dbReference type="PANTHER" id="PTHR14932">
    <property type="entry name" value="RAS GTPASE-RELATED"/>
    <property type="match status" value="1"/>
</dbReference>
<sequence length="667" mass="76853">MPPVVDESVYTDHVHPWEEIKHYVSINKVNLLRRNKADEKVYRQWTQDTLAKYGTIENYLLKEKLLFPEPCNNKPVVLILPNDFPYSVEPGIEHILIWSKEPLESHWIESILEEKYGSSVYEWTYFVNPPAFQSIRRLPHTHEPTSPVPPAPTQTSFKAMSHAFKKGVQYNMKIAIRGDVMTGKSIHRLQGAEFDEAYGSTPQIQVANIPWHYKDSNDIVKIEIWDVVDKAHNKTKSAESTIKLEHSDSQQKIEVEEESDMGLDAATVNVYRNSHGVIFLFDITKPWTFDYIVKELDSVPETLSVLVLGNFSDKRTNVIVIVSQERKVDLDIIHTALYEHNQERIRRGAIKPNLIRYAEASMKTGMGLKYIYDYLGVPFLQLMIESLNKQLELKAVEIVDLLEVLDTNDDVPETMQRRRRGQDNFDQPASEPRLTKQKEEMQSAWDQELEVIASDHPSGFERQPTPPPPSAPVETKPKKEIQLVSEQVNVDPFDNAEELADDWFGETTPSTVTRTKQDLYDSDDQIPSNPMVLGDEDVEPIIQYSSQQQQPEEYEEEEEEEEERPSREFVYQPPVFKSELEDVWSLGLRRLSGPQVVSESEDEDNTIAYIEQEEVSESTENPWSTDWQESIQEIPYEVTPEVSSSKKKKPSKKSSGKKKKKSASREQ</sequence>
<dbReference type="PROSITE" id="PS51419">
    <property type="entry name" value="RAB"/>
    <property type="match status" value="1"/>
</dbReference>
<feature type="compositionally biased region" description="Acidic residues" evidence="1">
    <location>
        <begin position="552"/>
        <end position="563"/>
    </location>
</feature>
<dbReference type="GO" id="GO:0005829">
    <property type="term" value="C:cytosol"/>
    <property type="evidence" value="ECO:0007669"/>
    <property type="project" value="TreeGrafter"/>
</dbReference>
<evidence type="ECO:0000256" key="1">
    <source>
        <dbReference type="SAM" id="MobiDB-lite"/>
    </source>
</evidence>
<reference evidence="2 3" key="1">
    <citation type="submission" date="2016-03" db="EMBL/GenBank/DDBJ databases">
        <title>Choanephora cucurbitarum.</title>
        <authorList>
            <person name="Min B."/>
            <person name="Park H."/>
            <person name="Park J.-H."/>
            <person name="Shin H.-D."/>
            <person name="Choi I.-G."/>
        </authorList>
    </citation>
    <scope>NUCLEOTIDE SEQUENCE [LARGE SCALE GENOMIC DNA]</scope>
    <source>
        <strain evidence="2 3">KUS-F28377</strain>
    </source>
</reference>
<feature type="region of interest" description="Disordered" evidence="1">
    <location>
        <begin position="412"/>
        <end position="442"/>
    </location>
</feature>
<organism evidence="2 3">
    <name type="scientific">Choanephora cucurbitarum</name>
    <dbReference type="NCBI Taxonomy" id="101091"/>
    <lineage>
        <taxon>Eukaryota</taxon>
        <taxon>Fungi</taxon>
        <taxon>Fungi incertae sedis</taxon>
        <taxon>Mucoromycota</taxon>
        <taxon>Mucoromycotina</taxon>
        <taxon>Mucoromycetes</taxon>
        <taxon>Mucorales</taxon>
        <taxon>Mucorineae</taxon>
        <taxon>Choanephoraceae</taxon>
        <taxon>Choanephoroideae</taxon>
        <taxon>Choanephora</taxon>
    </lineage>
</organism>
<evidence type="ECO:0000313" key="2">
    <source>
        <dbReference type="EMBL" id="OBZ84273.1"/>
    </source>
</evidence>
<dbReference type="EMBL" id="LUGH01000533">
    <property type="protein sequence ID" value="OBZ84273.1"/>
    <property type="molecule type" value="Genomic_DNA"/>
</dbReference>
<feature type="region of interest" description="Disordered" evidence="1">
    <location>
        <begin position="504"/>
        <end position="572"/>
    </location>
</feature>
<gene>
    <name evidence="2" type="primary">RABL6</name>
    <name evidence="2" type="ORF">A0J61_07679</name>
</gene>
<comment type="caution">
    <text evidence="2">The sequence shown here is derived from an EMBL/GenBank/DDBJ whole genome shotgun (WGS) entry which is preliminary data.</text>
</comment>
<feature type="compositionally biased region" description="Acidic residues" evidence="1">
    <location>
        <begin position="599"/>
        <end position="617"/>
    </location>
</feature>
<protein>
    <submittedName>
        <fullName evidence="2">Rab-like protein 6</fullName>
    </submittedName>
</protein>
<feature type="compositionally biased region" description="Low complexity" evidence="1">
    <location>
        <begin position="540"/>
        <end position="551"/>
    </location>
</feature>
<name>A0A1C7N557_9FUNG</name>
<dbReference type="GO" id="GO:0005525">
    <property type="term" value="F:GTP binding"/>
    <property type="evidence" value="ECO:0007669"/>
    <property type="project" value="InterPro"/>
</dbReference>
<dbReference type="Proteomes" id="UP000093000">
    <property type="component" value="Unassembled WGS sequence"/>
</dbReference>
<dbReference type="SUPFAM" id="SSF52540">
    <property type="entry name" value="P-loop containing nucleoside triphosphate hydrolases"/>
    <property type="match status" value="1"/>
</dbReference>
<accession>A0A1C7N557</accession>
<dbReference type="InterPro" id="IPR040385">
    <property type="entry name" value="RABL6"/>
</dbReference>
<dbReference type="Gene3D" id="3.40.50.300">
    <property type="entry name" value="P-loop containing nucleotide triphosphate hydrolases"/>
    <property type="match status" value="1"/>
</dbReference>
<proteinExistence type="predicted"/>
<feature type="compositionally biased region" description="Polar residues" evidence="1">
    <location>
        <begin position="618"/>
        <end position="631"/>
    </location>
</feature>
<dbReference type="InParanoid" id="A0A1C7N557"/>
<feature type="region of interest" description="Disordered" evidence="1">
    <location>
        <begin position="591"/>
        <end position="667"/>
    </location>
</feature>
<keyword evidence="3" id="KW-1185">Reference proteome</keyword>
<dbReference type="PANTHER" id="PTHR14932:SF1">
    <property type="entry name" value="RAB-LIKE PROTEIN 6"/>
    <property type="match status" value="1"/>
</dbReference>
<dbReference type="OrthoDB" id="207081at2759"/>
<feature type="region of interest" description="Disordered" evidence="1">
    <location>
        <begin position="457"/>
        <end position="477"/>
    </location>
</feature>
<dbReference type="Pfam" id="PF12239">
    <property type="entry name" value="DUF3605"/>
    <property type="match status" value="1"/>
</dbReference>
<evidence type="ECO:0000313" key="3">
    <source>
        <dbReference type="Proteomes" id="UP000093000"/>
    </source>
</evidence>
<dbReference type="AlphaFoldDB" id="A0A1C7N557"/>